<proteinExistence type="predicted"/>
<dbReference type="AlphaFoldDB" id="A0A1H4IZ36"/>
<sequence>MTMLRHAGIAALAVALSLPVAASSAAECQCRANGSAFRQGETTCLALPDGPRLARCEMVLNNSSWKILDQACFQTSKHLEKAVPMTVAHYGALFGGD</sequence>
<evidence type="ECO:0000313" key="2">
    <source>
        <dbReference type="EMBL" id="SEB38552.1"/>
    </source>
</evidence>
<feature type="signal peptide" evidence="1">
    <location>
        <begin position="1"/>
        <end position="25"/>
    </location>
</feature>
<accession>A0A1H4IZ36</accession>
<name>A0A1H4IZ36_9HYPH</name>
<evidence type="ECO:0000256" key="1">
    <source>
        <dbReference type="SAM" id="SignalP"/>
    </source>
</evidence>
<keyword evidence="3" id="KW-1185">Reference proteome</keyword>
<feature type="chain" id="PRO_5011502118" evidence="1">
    <location>
        <begin position="26"/>
        <end position="97"/>
    </location>
</feature>
<gene>
    <name evidence="2" type="ORF">SAMN05216452_0706</name>
</gene>
<dbReference type="EMBL" id="FNSL01000001">
    <property type="protein sequence ID" value="SEB38552.1"/>
    <property type="molecule type" value="Genomic_DNA"/>
</dbReference>
<organism evidence="2 3">
    <name type="scientific">Nitratireductor aquibiodomus</name>
    <dbReference type="NCBI Taxonomy" id="204799"/>
    <lineage>
        <taxon>Bacteria</taxon>
        <taxon>Pseudomonadati</taxon>
        <taxon>Pseudomonadota</taxon>
        <taxon>Alphaproteobacteria</taxon>
        <taxon>Hyphomicrobiales</taxon>
        <taxon>Phyllobacteriaceae</taxon>
        <taxon>Nitratireductor</taxon>
    </lineage>
</organism>
<keyword evidence="1" id="KW-0732">Signal</keyword>
<protein>
    <submittedName>
        <fullName evidence="2">Uncharacterized protein</fullName>
    </submittedName>
</protein>
<dbReference type="Proteomes" id="UP000199064">
    <property type="component" value="Unassembled WGS sequence"/>
</dbReference>
<evidence type="ECO:0000313" key="3">
    <source>
        <dbReference type="Proteomes" id="UP000199064"/>
    </source>
</evidence>
<reference evidence="3" key="1">
    <citation type="submission" date="2016-10" db="EMBL/GenBank/DDBJ databases">
        <authorList>
            <person name="Varghese N."/>
            <person name="Submissions S."/>
        </authorList>
    </citation>
    <scope>NUCLEOTIDE SEQUENCE [LARGE SCALE GENOMIC DNA]</scope>
    <source>
        <strain evidence="3">ES.061</strain>
    </source>
</reference>